<dbReference type="GO" id="GO:0006412">
    <property type="term" value="P:translation"/>
    <property type="evidence" value="ECO:0007669"/>
    <property type="project" value="UniProtKB-UniRule"/>
</dbReference>
<evidence type="ECO:0000256" key="2">
    <source>
        <dbReference type="ARBA" id="ARBA00022980"/>
    </source>
</evidence>
<dbReference type="GO" id="GO:0005840">
    <property type="term" value="C:ribosome"/>
    <property type="evidence" value="ECO:0007669"/>
    <property type="project" value="UniProtKB-KW"/>
</dbReference>
<evidence type="ECO:0000313" key="8">
    <source>
        <dbReference type="Proteomes" id="UP000179258"/>
    </source>
</evidence>
<gene>
    <name evidence="5" type="primary">rplD</name>
    <name evidence="7" type="ORF">A3D59_03070</name>
</gene>
<feature type="compositionally biased region" description="Basic and acidic residues" evidence="6">
    <location>
        <begin position="49"/>
        <end position="58"/>
    </location>
</feature>
<protein>
    <recommendedName>
        <fullName evidence="4 5">Large ribosomal subunit protein uL4</fullName>
    </recommendedName>
</protein>
<feature type="compositionally biased region" description="Basic residues" evidence="6">
    <location>
        <begin position="59"/>
        <end position="76"/>
    </location>
</feature>
<dbReference type="GO" id="GO:1990904">
    <property type="term" value="C:ribonucleoprotein complex"/>
    <property type="evidence" value="ECO:0007669"/>
    <property type="project" value="UniProtKB-KW"/>
</dbReference>
<dbReference type="InterPro" id="IPR002136">
    <property type="entry name" value="Ribosomal_uL4"/>
</dbReference>
<dbReference type="GO" id="GO:0019843">
    <property type="term" value="F:rRNA binding"/>
    <property type="evidence" value="ECO:0007669"/>
    <property type="project" value="UniProtKB-UniRule"/>
</dbReference>
<keyword evidence="5" id="KW-0699">rRNA-binding</keyword>
<organism evidence="7 8">
    <name type="scientific">Candidatus Wildermuthbacteria bacterium RIFCSPHIGHO2_02_FULL_47_17</name>
    <dbReference type="NCBI Taxonomy" id="1802452"/>
    <lineage>
        <taxon>Bacteria</taxon>
        <taxon>Candidatus Wildermuthiibacteriota</taxon>
    </lineage>
</organism>
<dbReference type="AlphaFoldDB" id="A0A1G2R6T9"/>
<dbReference type="NCBIfam" id="TIGR03953">
    <property type="entry name" value="rplD_bact"/>
    <property type="match status" value="1"/>
</dbReference>
<dbReference type="HAMAP" id="MF_01328_B">
    <property type="entry name" value="Ribosomal_uL4_B"/>
    <property type="match status" value="1"/>
</dbReference>
<evidence type="ECO:0000256" key="1">
    <source>
        <dbReference type="ARBA" id="ARBA00010528"/>
    </source>
</evidence>
<dbReference type="GO" id="GO:0003735">
    <property type="term" value="F:structural constituent of ribosome"/>
    <property type="evidence" value="ECO:0007669"/>
    <property type="project" value="InterPro"/>
</dbReference>
<keyword evidence="2 5" id="KW-0689">Ribosomal protein</keyword>
<evidence type="ECO:0000256" key="5">
    <source>
        <dbReference type="HAMAP-Rule" id="MF_01328"/>
    </source>
</evidence>
<dbReference type="PANTHER" id="PTHR10746:SF6">
    <property type="entry name" value="LARGE RIBOSOMAL SUBUNIT PROTEIN UL4M"/>
    <property type="match status" value="1"/>
</dbReference>
<dbReference type="InterPro" id="IPR013005">
    <property type="entry name" value="Ribosomal_uL4-like"/>
</dbReference>
<comment type="similarity">
    <text evidence="1 5">Belongs to the universal ribosomal protein uL4 family.</text>
</comment>
<dbReference type="InterPro" id="IPR023574">
    <property type="entry name" value="Ribosomal_uL4_dom_sf"/>
</dbReference>
<keyword evidence="3 5" id="KW-0687">Ribonucleoprotein</keyword>
<dbReference type="SUPFAM" id="SSF52166">
    <property type="entry name" value="Ribosomal protein L4"/>
    <property type="match status" value="1"/>
</dbReference>
<comment type="subunit">
    <text evidence="5">Part of the 50S ribosomal subunit.</text>
</comment>
<comment type="function">
    <text evidence="5">Forms part of the polypeptide exit tunnel.</text>
</comment>
<dbReference type="Pfam" id="PF00573">
    <property type="entry name" value="Ribosomal_L4"/>
    <property type="match status" value="1"/>
</dbReference>
<dbReference type="Proteomes" id="UP000179258">
    <property type="component" value="Unassembled WGS sequence"/>
</dbReference>
<keyword evidence="5" id="KW-0694">RNA-binding</keyword>
<evidence type="ECO:0000313" key="7">
    <source>
        <dbReference type="EMBL" id="OHA67801.1"/>
    </source>
</evidence>
<feature type="region of interest" description="Disordered" evidence="6">
    <location>
        <begin position="43"/>
        <end position="77"/>
    </location>
</feature>
<comment type="function">
    <text evidence="5">One of the primary rRNA binding proteins, this protein initially binds near the 5'-end of the 23S rRNA. It is important during the early stages of 50S assembly. It makes multiple contacts with different domains of the 23S rRNA in the assembled 50S subunit and ribosome.</text>
</comment>
<proteinExistence type="inferred from homology"/>
<sequence>MFVKTYDQTGKEVGQTRLPLEIFGVKMNQDVVHRVVLAQRANQRQITAHTKDRSEVRGGGKKPWRQKGTGRARHGSIRSPLWRGGGVTFGPRKERNFKQKINKKMRRKALFMVLSAKAKDNLLVILSDLKLEKPKTKLMAEVLKQLPAKDSSCLFALPGMDQPLIRASRNIANVRPVQTKDLNVIDLLSHKYLLMPKESINVLKENFLKSSDKEKS</sequence>
<comment type="caution">
    <text evidence="7">The sequence shown here is derived from an EMBL/GenBank/DDBJ whole genome shotgun (WGS) entry which is preliminary data.</text>
</comment>
<evidence type="ECO:0000256" key="4">
    <source>
        <dbReference type="ARBA" id="ARBA00035244"/>
    </source>
</evidence>
<name>A0A1G2R6T9_9BACT</name>
<dbReference type="EMBL" id="MHTX01000033">
    <property type="protein sequence ID" value="OHA67801.1"/>
    <property type="molecule type" value="Genomic_DNA"/>
</dbReference>
<evidence type="ECO:0000256" key="6">
    <source>
        <dbReference type="SAM" id="MobiDB-lite"/>
    </source>
</evidence>
<evidence type="ECO:0000256" key="3">
    <source>
        <dbReference type="ARBA" id="ARBA00023274"/>
    </source>
</evidence>
<accession>A0A1G2R6T9</accession>
<dbReference type="Gene3D" id="3.40.1370.10">
    <property type="match status" value="1"/>
</dbReference>
<dbReference type="PANTHER" id="PTHR10746">
    <property type="entry name" value="50S RIBOSOMAL PROTEIN L4"/>
    <property type="match status" value="1"/>
</dbReference>
<reference evidence="7 8" key="1">
    <citation type="journal article" date="2016" name="Nat. Commun.">
        <title>Thousands of microbial genomes shed light on interconnected biogeochemical processes in an aquifer system.</title>
        <authorList>
            <person name="Anantharaman K."/>
            <person name="Brown C.T."/>
            <person name="Hug L.A."/>
            <person name="Sharon I."/>
            <person name="Castelle C.J."/>
            <person name="Probst A.J."/>
            <person name="Thomas B.C."/>
            <person name="Singh A."/>
            <person name="Wilkins M.J."/>
            <person name="Karaoz U."/>
            <person name="Brodie E.L."/>
            <person name="Williams K.H."/>
            <person name="Hubbard S.S."/>
            <person name="Banfield J.F."/>
        </authorList>
    </citation>
    <scope>NUCLEOTIDE SEQUENCE [LARGE SCALE GENOMIC DNA]</scope>
</reference>